<gene>
    <name evidence="2" type="ORF">QO010_002212</name>
</gene>
<dbReference type="Proteomes" id="UP001228905">
    <property type="component" value="Unassembled WGS sequence"/>
</dbReference>
<protein>
    <recommendedName>
        <fullName evidence="4">Alginate export domain-containing protein</fullName>
    </recommendedName>
</protein>
<evidence type="ECO:0000313" key="2">
    <source>
        <dbReference type="EMBL" id="MDQ0464431.1"/>
    </source>
</evidence>
<keyword evidence="1" id="KW-0732">Signal</keyword>
<feature type="chain" id="PRO_5046942886" description="Alginate export domain-containing protein" evidence="1">
    <location>
        <begin position="26"/>
        <end position="400"/>
    </location>
</feature>
<evidence type="ECO:0008006" key="4">
    <source>
        <dbReference type="Google" id="ProtNLM"/>
    </source>
</evidence>
<comment type="caution">
    <text evidence="2">The sequence shown here is derived from an EMBL/GenBank/DDBJ whole genome shotgun (WGS) entry which is preliminary data.</text>
</comment>
<feature type="signal peptide" evidence="1">
    <location>
        <begin position="1"/>
        <end position="25"/>
    </location>
</feature>
<keyword evidence="3" id="KW-1185">Reference proteome</keyword>
<dbReference type="RefSeq" id="WP_307349107.1">
    <property type="nucleotide sequence ID" value="NZ_JAUSVS010000003.1"/>
</dbReference>
<dbReference type="InterPro" id="IPR023614">
    <property type="entry name" value="Porin_dom_sf"/>
</dbReference>
<reference evidence="2 3" key="1">
    <citation type="submission" date="2023-07" db="EMBL/GenBank/DDBJ databases">
        <title>Genomic Encyclopedia of Type Strains, Phase IV (KMG-IV): sequencing the most valuable type-strain genomes for metagenomic binning, comparative biology and taxonomic classification.</title>
        <authorList>
            <person name="Goeker M."/>
        </authorList>
    </citation>
    <scope>NUCLEOTIDE SEQUENCE [LARGE SCALE GENOMIC DNA]</scope>
    <source>
        <strain evidence="2 3">DSM 18695</strain>
    </source>
</reference>
<sequence length="400" mass="43935">MSRLNRSLAAGGLALAVIAPGLARADELPGKVILEVRLRSESVDQEGLAKDAQALTLRTRLGYETPAWHGFKALIEGENVVALKDGYNSTTNGKLGYPVVGDPETTELNRAQIAWTGQTADAVVGRQRLILGNARFVGNAGFRQNEQTFDAARLSYRPTKDLALTYVYIDRVHRVFGQGSAQGEWDSDSNLFQAELKTRAGQLTGYGYLLESDNAPAQSNATWGARFAGAWPLRPDLKLTYEAELARQTDYRNSPTKFDLDYLDLGVGLKRPTQWVTVGFERLEGDGHRGFQTPLATLFAYQGWADVFLTTPRSGVRDLNLRAGATFKLGPKATPVTLQAAAHDFTADDGSQRYGREFDLSASVPITKRLTVEARAASFDGVRPGFADRRKVWLTLETKF</sequence>
<evidence type="ECO:0000313" key="3">
    <source>
        <dbReference type="Proteomes" id="UP001228905"/>
    </source>
</evidence>
<organism evidence="2 3">
    <name type="scientific">Caulobacter ginsengisoli</name>
    <dbReference type="NCBI Taxonomy" id="400775"/>
    <lineage>
        <taxon>Bacteria</taxon>
        <taxon>Pseudomonadati</taxon>
        <taxon>Pseudomonadota</taxon>
        <taxon>Alphaproteobacteria</taxon>
        <taxon>Caulobacterales</taxon>
        <taxon>Caulobacteraceae</taxon>
        <taxon>Caulobacter</taxon>
    </lineage>
</organism>
<accession>A0ABU0ISS9</accession>
<dbReference type="EMBL" id="JAUSVS010000003">
    <property type="protein sequence ID" value="MDQ0464431.1"/>
    <property type="molecule type" value="Genomic_DNA"/>
</dbReference>
<proteinExistence type="predicted"/>
<evidence type="ECO:0000256" key="1">
    <source>
        <dbReference type="SAM" id="SignalP"/>
    </source>
</evidence>
<dbReference type="Gene3D" id="2.40.160.10">
    <property type="entry name" value="Porin"/>
    <property type="match status" value="1"/>
</dbReference>
<name>A0ABU0ISS9_9CAUL</name>